<comment type="caution">
    <text evidence="2">The sequence shown here is derived from an EMBL/GenBank/DDBJ whole genome shotgun (WGS) entry which is preliminary data.</text>
</comment>
<dbReference type="GO" id="GO:0030968">
    <property type="term" value="P:endoplasmic reticulum unfolded protein response"/>
    <property type="evidence" value="ECO:0007669"/>
    <property type="project" value="TreeGrafter"/>
</dbReference>
<evidence type="ECO:0000256" key="1">
    <source>
        <dbReference type="SAM" id="MobiDB-lite"/>
    </source>
</evidence>
<dbReference type="EMBL" id="LXPE01000151">
    <property type="protein sequence ID" value="OBA25307.1"/>
    <property type="molecule type" value="Genomic_DNA"/>
</dbReference>
<proteinExistence type="predicted"/>
<dbReference type="GO" id="GO:0005783">
    <property type="term" value="C:endoplasmic reticulum"/>
    <property type="evidence" value="ECO:0007669"/>
    <property type="project" value="TreeGrafter"/>
</dbReference>
<name>A0A1B7T9B1_9ASCO</name>
<gene>
    <name evidence="2" type="ORF">HANVADRAFT_54001</name>
</gene>
<evidence type="ECO:0000313" key="2">
    <source>
        <dbReference type="EMBL" id="OBA25307.1"/>
    </source>
</evidence>
<feature type="non-terminal residue" evidence="2">
    <location>
        <position position="366"/>
    </location>
</feature>
<feature type="compositionally biased region" description="Polar residues" evidence="1">
    <location>
        <begin position="28"/>
        <end position="42"/>
    </location>
</feature>
<dbReference type="Proteomes" id="UP000092321">
    <property type="component" value="Unassembled WGS sequence"/>
</dbReference>
<dbReference type="GO" id="GO:0008654">
    <property type="term" value="P:phospholipid biosynthetic process"/>
    <property type="evidence" value="ECO:0007669"/>
    <property type="project" value="TreeGrafter"/>
</dbReference>
<reference evidence="3" key="1">
    <citation type="journal article" date="2016" name="Proc. Natl. Acad. Sci. U.S.A.">
        <title>Comparative genomics of biotechnologically important yeasts.</title>
        <authorList>
            <person name="Riley R."/>
            <person name="Haridas S."/>
            <person name="Wolfe K.H."/>
            <person name="Lopes M.R."/>
            <person name="Hittinger C.T."/>
            <person name="Goeker M."/>
            <person name="Salamov A.A."/>
            <person name="Wisecaver J.H."/>
            <person name="Long T.M."/>
            <person name="Calvey C.H."/>
            <person name="Aerts A.L."/>
            <person name="Barry K.W."/>
            <person name="Choi C."/>
            <person name="Clum A."/>
            <person name="Coughlan A.Y."/>
            <person name="Deshpande S."/>
            <person name="Douglass A.P."/>
            <person name="Hanson S.J."/>
            <person name="Klenk H.-P."/>
            <person name="LaButti K.M."/>
            <person name="Lapidus A."/>
            <person name="Lindquist E.A."/>
            <person name="Lipzen A.M."/>
            <person name="Meier-Kolthoff J.P."/>
            <person name="Ohm R.A."/>
            <person name="Otillar R.P."/>
            <person name="Pangilinan J.L."/>
            <person name="Peng Y."/>
            <person name="Rokas A."/>
            <person name="Rosa C.A."/>
            <person name="Scheuner C."/>
            <person name="Sibirny A.A."/>
            <person name="Slot J.C."/>
            <person name="Stielow J.B."/>
            <person name="Sun H."/>
            <person name="Kurtzman C.P."/>
            <person name="Blackwell M."/>
            <person name="Grigoriev I.V."/>
            <person name="Jeffries T.W."/>
        </authorList>
    </citation>
    <scope>NUCLEOTIDE SEQUENCE [LARGE SCALE GENOMIC DNA]</scope>
    <source>
        <strain evidence="3">NRRL Y-1626</strain>
    </source>
</reference>
<dbReference type="GO" id="GO:0003714">
    <property type="term" value="F:transcription corepressor activity"/>
    <property type="evidence" value="ECO:0007669"/>
    <property type="project" value="InterPro"/>
</dbReference>
<keyword evidence="3" id="KW-1185">Reference proteome</keyword>
<sequence>MSELQKQEHHMKGGPHIKEETNNKDKSTNITESHNDNALTQETKNDKTVPDSTLLTKQEISLDIQHAITGLTNLKNSKRSKLWSQLKNNSDFILSNSHHHLRTIKRKKNIIKEKIKNGSIISGKHIPSQLDINGRQRRVGNNSLQQQLLMKKFEQKQSIHNNNNNNNNNTLNTDNEKLAKLRFMQQKSEFIQGNHKNSNVNSKSRRLKLMTCLKLLKLANRQIKQKIEGLQNKMSEKPNNSNNNSELINTIKKVYMLISKHIGIFLPEPSRLKIRESLLNLPRRVQATEVQSDSIERSTDSKNVGNNSLKEDYSVTKDSKIIILANETLEMIGKVIEILDENLNKAENWVTENQKDLFLDANSEIH</sequence>
<organism evidence="2 3">
    <name type="scientific">Hanseniaspora valbyensis NRRL Y-1626</name>
    <dbReference type="NCBI Taxonomy" id="766949"/>
    <lineage>
        <taxon>Eukaryota</taxon>
        <taxon>Fungi</taxon>
        <taxon>Dikarya</taxon>
        <taxon>Ascomycota</taxon>
        <taxon>Saccharomycotina</taxon>
        <taxon>Saccharomycetes</taxon>
        <taxon>Saccharomycodales</taxon>
        <taxon>Saccharomycodaceae</taxon>
        <taxon>Hanseniaspora</taxon>
    </lineage>
</organism>
<accession>A0A1B7T9B1</accession>
<dbReference type="GO" id="GO:0005634">
    <property type="term" value="C:nucleus"/>
    <property type="evidence" value="ECO:0007669"/>
    <property type="project" value="TreeGrafter"/>
</dbReference>
<dbReference type="OrthoDB" id="2441642at2759"/>
<protein>
    <submittedName>
        <fullName evidence="2">Uncharacterized protein</fullName>
    </submittedName>
</protein>
<feature type="region of interest" description="Disordered" evidence="1">
    <location>
        <begin position="289"/>
        <end position="308"/>
    </location>
</feature>
<evidence type="ECO:0000313" key="3">
    <source>
        <dbReference type="Proteomes" id="UP000092321"/>
    </source>
</evidence>
<feature type="compositionally biased region" description="Basic and acidic residues" evidence="1">
    <location>
        <begin position="1"/>
        <end position="27"/>
    </location>
</feature>
<dbReference type="InterPro" id="IPR013927">
    <property type="entry name" value="TF_Opi1_Ccg-8"/>
</dbReference>
<dbReference type="AlphaFoldDB" id="A0A1B7T9B1"/>
<dbReference type="PANTHER" id="PTHR38406">
    <property type="entry name" value="TRANSCRIPTIONAL REPRESSOR OPI1"/>
    <property type="match status" value="1"/>
</dbReference>
<dbReference type="PANTHER" id="PTHR38406:SF1">
    <property type="entry name" value="TRANSCRIPTIONAL REPRESSOR OPI1"/>
    <property type="match status" value="1"/>
</dbReference>
<feature type="region of interest" description="Disordered" evidence="1">
    <location>
        <begin position="1"/>
        <end position="51"/>
    </location>
</feature>
<dbReference type="GO" id="GO:0006357">
    <property type="term" value="P:regulation of transcription by RNA polymerase II"/>
    <property type="evidence" value="ECO:0007669"/>
    <property type="project" value="TreeGrafter"/>
</dbReference>